<accession>A0A1Y2AIG4</accession>
<evidence type="ECO:0000256" key="2">
    <source>
        <dbReference type="ARBA" id="ARBA00022741"/>
    </source>
</evidence>
<evidence type="ECO:0000256" key="3">
    <source>
        <dbReference type="ARBA" id="ARBA00022840"/>
    </source>
</evidence>
<feature type="compositionally biased region" description="Acidic residues" evidence="4">
    <location>
        <begin position="641"/>
        <end position="653"/>
    </location>
</feature>
<dbReference type="AlphaFoldDB" id="A0A1Y2AIG4"/>
<dbReference type="SMART" id="SM00382">
    <property type="entry name" value="AAA"/>
    <property type="match status" value="2"/>
</dbReference>
<dbReference type="GO" id="GO:0016887">
    <property type="term" value="F:ATP hydrolysis activity"/>
    <property type="evidence" value="ECO:0007669"/>
    <property type="project" value="InterPro"/>
</dbReference>
<dbReference type="PANTHER" id="PTHR19211:SF131">
    <property type="entry name" value="RIBOSOME BIOGENESIS ATPASE"/>
    <property type="match status" value="1"/>
</dbReference>
<evidence type="ECO:0000256" key="1">
    <source>
        <dbReference type="ARBA" id="ARBA00022737"/>
    </source>
</evidence>
<keyword evidence="2" id="KW-0547">Nucleotide-binding</keyword>
<dbReference type="InterPro" id="IPR003439">
    <property type="entry name" value="ABC_transporter-like_ATP-bd"/>
</dbReference>
<dbReference type="InterPro" id="IPR027417">
    <property type="entry name" value="P-loop_NTPase"/>
</dbReference>
<dbReference type="Gene3D" id="3.40.50.300">
    <property type="entry name" value="P-loop containing nucleotide triphosphate hydrolases"/>
    <property type="match status" value="2"/>
</dbReference>
<comment type="caution">
    <text evidence="6">The sequence shown here is derived from an EMBL/GenBank/DDBJ whole genome shotgun (WGS) entry which is preliminary data.</text>
</comment>
<dbReference type="Proteomes" id="UP000193642">
    <property type="component" value="Unassembled WGS sequence"/>
</dbReference>
<sequence length="701" mass="77624">MADEPQRDHRDLKVKSSYASGAVLVGPDGKLAASIADAISATGTLLSPPNSRDVQIEKFSIQAYGKMLVKDSDFSLINGRRYGLIAPNGSGKSTMLHAIACGLIPTPAALDYYLLDREFGPTEMTSLEAVLNINETERDALTDEMEDLLDDPTGNMERLDAIQTRLAELEVSGEERNALEILKGLGFSDELIATKTKDLSGGWRMRISLARVLFVKPTLMMLDEPTNHLDLEAVVWLEEYLVHNLAGHTLLITCHSQDTLNEVCTDIIHLYHQKLDYYKGDYNTFTKVRAEKTALLTKQAMKDEKKMQAIENNLTKTGTKSQTQAKQKLKNMEKEKEKKKESNKDLQEELIIDKEFSIRFGECGGGLPPPVLKFNDVSFGYNPDKLLFKGLNFGIDLDARIALVGPNGAGKSTLLKLMLGKLEATSGSVERHHHLRIGQFNQHMGDQLDMERSAVEWLCMHFKDIKPQDMRREVGKFGLTGKSQVVPMKQLSDGQRRRVLFCYLGLHTPHMFLMDEPTNALDLETIDALAEAINEYDGGVIFVTHDFRLIDQVAKEIWICKDGTIEEFDGDIHDYKAALKAQYAKERAEAAAAAGLVAGVAGVTLDGKGAVNATAPVKGEKADKSAKSGKKDKSVKAPKEEQDEDEGVEEEEAPVSKKDKKKGKGDDDDDIPVSKKDKKKGKGDDDEEEAPSKKDKKKGKK</sequence>
<dbReference type="PANTHER" id="PTHR19211">
    <property type="entry name" value="ATP-BINDING TRANSPORT PROTEIN-RELATED"/>
    <property type="match status" value="1"/>
</dbReference>
<keyword evidence="6" id="KW-0378">Hydrolase</keyword>
<dbReference type="STRING" id="329046.A0A1Y2AIG4"/>
<feature type="domain" description="ABC transporter" evidence="5">
    <location>
        <begin position="372"/>
        <end position="587"/>
    </location>
</feature>
<proteinExistence type="predicted"/>
<dbReference type="FunFam" id="3.40.50.300:FF:000104">
    <property type="entry name" value="ATP-binding cassette sub-family F member 3"/>
    <property type="match status" value="1"/>
</dbReference>
<feature type="compositionally biased region" description="Basic and acidic residues" evidence="4">
    <location>
        <begin position="330"/>
        <end position="344"/>
    </location>
</feature>
<dbReference type="Pfam" id="PF12848">
    <property type="entry name" value="ABC_tran_Xtn"/>
    <property type="match status" value="1"/>
</dbReference>
<dbReference type="InterPro" id="IPR050611">
    <property type="entry name" value="ABCF"/>
</dbReference>
<evidence type="ECO:0000313" key="7">
    <source>
        <dbReference type="Proteomes" id="UP000193642"/>
    </source>
</evidence>
<dbReference type="InterPro" id="IPR017871">
    <property type="entry name" value="ABC_transporter-like_CS"/>
</dbReference>
<evidence type="ECO:0000259" key="5">
    <source>
        <dbReference type="PROSITE" id="PS50893"/>
    </source>
</evidence>
<dbReference type="EMBL" id="MCGO01000183">
    <property type="protein sequence ID" value="ORY22262.1"/>
    <property type="molecule type" value="Genomic_DNA"/>
</dbReference>
<dbReference type="OrthoDB" id="2110130at2759"/>
<dbReference type="Pfam" id="PF00005">
    <property type="entry name" value="ABC_tran"/>
    <property type="match status" value="2"/>
</dbReference>
<name>A0A1Y2AIG4_9FUNG</name>
<dbReference type="CDD" id="cd03221">
    <property type="entry name" value="ABCF_EF-3"/>
    <property type="match status" value="2"/>
</dbReference>
<dbReference type="SUPFAM" id="SSF52540">
    <property type="entry name" value="P-loop containing nucleoside triphosphate hydrolases"/>
    <property type="match status" value="2"/>
</dbReference>
<dbReference type="InterPro" id="IPR003593">
    <property type="entry name" value="AAA+_ATPase"/>
</dbReference>
<keyword evidence="3" id="KW-0067">ATP-binding</keyword>
<dbReference type="FunFam" id="3.40.50.300:FF:000011">
    <property type="entry name" value="Putative ABC transporter ATP-binding component"/>
    <property type="match status" value="1"/>
</dbReference>
<dbReference type="GO" id="GO:0005524">
    <property type="term" value="F:ATP binding"/>
    <property type="evidence" value="ECO:0007669"/>
    <property type="project" value="UniProtKB-KW"/>
</dbReference>
<keyword evidence="1" id="KW-0677">Repeat</keyword>
<keyword evidence="7" id="KW-1185">Reference proteome</keyword>
<gene>
    <name evidence="6" type="ORF">BCR33DRAFT_861507</name>
</gene>
<protein>
    <submittedName>
        <fullName evidence="6">p-loop containing nucleoside triphosphate hydrolase protein</fullName>
    </submittedName>
</protein>
<feature type="compositionally biased region" description="Polar residues" evidence="4">
    <location>
        <begin position="314"/>
        <end position="325"/>
    </location>
</feature>
<feature type="compositionally biased region" description="Basic and acidic residues" evidence="4">
    <location>
        <begin position="618"/>
        <end position="640"/>
    </location>
</feature>
<organism evidence="6 7">
    <name type="scientific">Rhizoclosmatium globosum</name>
    <dbReference type="NCBI Taxonomy" id="329046"/>
    <lineage>
        <taxon>Eukaryota</taxon>
        <taxon>Fungi</taxon>
        <taxon>Fungi incertae sedis</taxon>
        <taxon>Chytridiomycota</taxon>
        <taxon>Chytridiomycota incertae sedis</taxon>
        <taxon>Chytridiomycetes</taxon>
        <taxon>Chytridiales</taxon>
        <taxon>Chytriomycetaceae</taxon>
        <taxon>Rhizoclosmatium</taxon>
    </lineage>
</organism>
<feature type="region of interest" description="Disordered" evidence="4">
    <location>
        <begin position="616"/>
        <end position="701"/>
    </location>
</feature>
<feature type="domain" description="ABC transporter" evidence="5">
    <location>
        <begin position="54"/>
        <end position="297"/>
    </location>
</feature>
<evidence type="ECO:0000313" key="6">
    <source>
        <dbReference type="EMBL" id="ORY22262.1"/>
    </source>
</evidence>
<evidence type="ECO:0000256" key="4">
    <source>
        <dbReference type="SAM" id="MobiDB-lite"/>
    </source>
</evidence>
<dbReference type="PROSITE" id="PS00211">
    <property type="entry name" value="ABC_TRANSPORTER_1"/>
    <property type="match status" value="1"/>
</dbReference>
<dbReference type="PROSITE" id="PS50893">
    <property type="entry name" value="ABC_TRANSPORTER_2"/>
    <property type="match status" value="2"/>
</dbReference>
<reference evidence="6 7" key="1">
    <citation type="submission" date="2016-07" db="EMBL/GenBank/DDBJ databases">
        <title>Pervasive Adenine N6-methylation of Active Genes in Fungi.</title>
        <authorList>
            <consortium name="DOE Joint Genome Institute"/>
            <person name="Mondo S.J."/>
            <person name="Dannebaum R.O."/>
            <person name="Kuo R.C."/>
            <person name="Labutti K."/>
            <person name="Haridas S."/>
            <person name="Kuo A."/>
            <person name="Salamov A."/>
            <person name="Ahrendt S.R."/>
            <person name="Lipzen A."/>
            <person name="Sullivan W."/>
            <person name="Andreopoulos W.B."/>
            <person name="Clum A."/>
            <person name="Lindquist E."/>
            <person name="Daum C."/>
            <person name="Ramamoorthy G.K."/>
            <person name="Gryganskyi A."/>
            <person name="Culley D."/>
            <person name="Magnuson J.K."/>
            <person name="James T.Y."/>
            <person name="O'Malley M.A."/>
            <person name="Stajich J.E."/>
            <person name="Spatafora J.W."/>
            <person name="Visel A."/>
            <person name="Grigoriev I.V."/>
        </authorList>
    </citation>
    <scope>NUCLEOTIDE SEQUENCE [LARGE SCALE GENOMIC DNA]</scope>
    <source>
        <strain evidence="6 7">JEL800</strain>
    </source>
</reference>
<dbReference type="InterPro" id="IPR032781">
    <property type="entry name" value="ABC_tran_Xtn"/>
</dbReference>
<feature type="region of interest" description="Disordered" evidence="4">
    <location>
        <begin position="314"/>
        <end position="344"/>
    </location>
</feature>